<dbReference type="InterPro" id="IPR024945">
    <property type="entry name" value="Spt5_C_dom"/>
</dbReference>
<dbReference type="GO" id="GO:0006397">
    <property type="term" value="P:mRNA processing"/>
    <property type="evidence" value="ECO:0007669"/>
    <property type="project" value="UniProtKB-KW"/>
</dbReference>
<dbReference type="GO" id="GO:0006357">
    <property type="term" value="P:regulation of transcription by RNA polymerase II"/>
    <property type="evidence" value="ECO:0007669"/>
    <property type="project" value="InterPro"/>
</dbReference>
<gene>
    <name evidence="12" type="ORF">BT63DRAFT_484220</name>
</gene>
<dbReference type="EMBL" id="MU004245">
    <property type="protein sequence ID" value="KAF2663486.1"/>
    <property type="molecule type" value="Genomic_DNA"/>
</dbReference>
<comment type="similarity">
    <text evidence="2 9">Belongs to the SPT5 family.</text>
</comment>
<dbReference type="InterPro" id="IPR041975">
    <property type="entry name" value="KOW_Spt5_2"/>
</dbReference>
<dbReference type="Pfam" id="PF23042">
    <property type="entry name" value="KOW1_SPT5"/>
    <property type="match status" value="1"/>
</dbReference>
<accession>A0A6A6TVK1</accession>
<organism evidence="12 13">
    <name type="scientific">Microthyrium microscopicum</name>
    <dbReference type="NCBI Taxonomy" id="703497"/>
    <lineage>
        <taxon>Eukaryota</taxon>
        <taxon>Fungi</taxon>
        <taxon>Dikarya</taxon>
        <taxon>Ascomycota</taxon>
        <taxon>Pezizomycotina</taxon>
        <taxon>Dothideomycetes</taxon>
        <taxon>Dothideomycetes incertae sedis</taxon>
        <taxon>Microthyriales</taxon>
        <taxon>Microthyriaceae</taxon>
        <taxon>Microthyrium</taxon>
    </lineage>
</organism>
<dbReference type="Pfam" id="PF23284">
    <property type="entry name" value="KOW2_Spt5"/>
    <property type="match status" value="1"/>
</dbReference>
<dbReference type="Proteomes" id="UP000799302">
    <property type="component" value="Unassembled WGS sequence"/>
</dbReference>
<sequence>MSTFANTNFEDSDSEGEDFNPDAHVSSDEDAKPARDARKPAKSVKSAAIIEDSDDDDDIKAPVSHAVDDANGDDAKDDEEVDEDEGDKELDDEDDEEEDEEDEEDRPRKRRRKPNHMQFIDEEAEVDDEDEDEEAEDDEIDETHPDDIAELPVGGENDDYRHRELDRQRERLQDQDALTYAEQLKEKYGRQKNLSMRETSGIPQQLLQPSAEDPQIWSVKCKIGKEYEVVNSMMKRFAERLDTPQAIDICSVFARPNAMSGYIYIEAKKQEAAKKISEYVTFCYAQNMNLIQKNEMPDLLKVRKQKEIKLGAFVRLKRPAKYAGDLAQVELVEETASEVTLRIVPRVDMSQDDGSAKRKRPGAAVSRPPQKLFNEGEARKLGGRYIQGRGKNQFTFQGEDYIGGYCIKTVKFAAVETDNVNPTLEEASKFAITTEGEDGQQNQEIDLNAIAASLRETGTGGDFLPGDVVEIFSGEQQGVRGTAAAVHGDVVTIQVAAGPLKGQKIKAPSKSIRKKFEIGNSVKVLMNSKYRNEVGTVLKVAEDRVTLLTDNGQQEITVLSRDLRVSLDFSTSQLNSQYQLRDLVNLDASTVGCVVRENPETVDVLDQNGNVKQMLPSSIAGKIELRRPTVAADRVGSEIRTEDLVQESAGNQRKGIVIHIHRNFLFLEDKLQTENNGVFVVKSSSVTVISAKGGRGEGANLTEMNPALAGKQTGSFGTMGPPGKPGAGKLPIRNRIDGAECMIAKGAQKGVKGRIKDSTNTHARIEFMNRPGVHSYPLEMLKYKTRNGEWQRLDGTPTAGRVPGSRVPYGSRVPAGVSGGNRSAWGDHGGSGSSSNGAGAQTPYWKGNADGARTPAYGGRTSGWDGSRTVNPYNDGSRTAYGNWDSGNRTPAPYASAPTPGAYGANAATPAGLDAPTPGPYLGAPTPGPVDAPTPRVYAYPTPGASAPTPGAFADTPGAYAAETPGAFTAETPGAFAAETPAAFGDDDDEPRYA</sequence>
<protein>
    <recommendedName>
        <fullName evidence="3 9">Transcription elongation factor SPT5</fullName>
    </recommendedName>
</protein>
<dbReference type="Pfam" id="PF23291">
    <property type="entry name" value="KOW4_SPT5"/>
    <property type="match status" value="1"/>
</dbReference>
<dbReference type="GO" id="GO:0032044">
    <property type="term" value="C:DSIF complex"/>
    <property type="evidence" value="ECO:0007669"/>
    <property type="project" value="TreeGrafter"/>
</dbReference>
<dbReference type="CDD" id="cd06081">
    <property type="entry name" value="KOW_Spt5_1"/>
    <property type="match status" value="1"/>
</dbReference>
<keyword evidence="4" id="KW-0507">mRNA processing</keyword>
<dbReference type="GO" id="GO:0003729">
    <property type="term" value="F:mRNA binding"/>
    <property type="evidence" value="ECO:0007669"/>
    <property type="project" value="TreeGrafter"/>
</dbReference>
<dbReference type="CDD" id="cd09888">
    <property type="entry name" value="NGN_Euk"/>
    <property type="match status" value="1"/>
</dbReference>
<dbReference type="InterPro" id="IPR008991">
    <property type="entry name" value="Translation_prot_SH3-like_sf"/>
</dbReference>
<feature type="region of interest" description="Disordered" evidence="10">
    <location>
        <begin position="941"/>
        <end position="971"/>
    </location>
</feature>
<dbReference type="InterPro" id="IPR022581">
    <property type="entry name" value="Spt5_N"/>
</dbReference>
<dbReference type="InterPro" id="IPR041976">
    <property type="entry name" value="KOW_Spt5_3"/>
</dbReference>
<evidence type="ECO:0000256" key="10">
    <source>
        <dbReference type="SAM" id="MobiDB-lite"/>
    </source>
</evidence>
<keyword evidence="12" id="KW-0251">Elongation factor</keyword>
<dbReference type="PIRSF" id="PIRSF036945">
    <property type="entry name" value="Spt5"/>
    <property type="match status" value="1"/>
</dbReference>
<feature type="compositionally biased region" description="Acidic residues" evidence="10">
    <location>
        <begin position="70"/>
        <end position="104"/>
    </location>
</feature>
<dbReference type="InterPro" id="IPR017071">
    <property type="entry name" value="TF_Spt5_eukaryote"/>
</dbReference>
<feature type="compositionally biased region" description="Basic and acidic residues" evidence="10">
    <location>
        <begin position="25"/>
        <end position="39"/>
    </location>
</feature>
<feature type="region of interest" description="Disordered" evidence="10">
    <location>
        <begin position="791"/>
        <end position="868"/>
    </location>
</feature>
<dbReference type="Pfam" id="PF11942">
    <property type="entry name" value="Spt5_N"/>
    <property type="match status" value="1"/>
</dbReference>
<dbReference type="GO" id="GO:0006368">
    <property type="term" value="P:transcription elongation by RNA polymerase II"/>
    <property type="evidence" value="ECO:0007669"/>
    <property type="project" value="TreeGrafter"/>
</dbReference>
<dbReference type="PANTHER" id="PTHR11125:SF7">
    <property type="entry name" value="TRANSCRIPTION ELONGATION FACTOR SPT5"/>
    <property type="match status" value="1"/>
</dbReference>
<feature type="region of interest" description="Disordered" evidence="10">
    <location>
        <begin position="350"/>
        <end position="373"/>
    </location>
</feature>
<dbReference type="CDD" id="cd06082">
    <property type="entry name" value="KOW_Spt5_2"/>
    <property type="match status" value="1"/>
</dbReference>
<evidence type="ECO:0000313" key="12">
    <source>
        <dbReference type="EMBL" id="KAF2663486.1"/>
    </source>
</evidence>
<dbReference type="Gene3D" id="3.30.70.940">
    <property type="entry name" value="NusG, N-terminal domain"/>
    <property type="match status" value="1"/>
</dbReference>
<keyword evidence="5 9" id="KW-0804">Transcription</keyword>
<comment type="function">
    <text evidence="7 9">The SPT4-SPT5 complex mediates both activation and inhibition of transcription elongation, and plays a role in pre-mRNA processing. This complex seems to be important for the stability of the RNA polymerase II elongation machinery on the chromatin template but not for the inherent ability of this machinery to translocate down the gene.</text>
</comment>
<dbReference type="FunFam" id="2.30.30.30:FF:000029">
    <property type="entry name" value="Transcription elongation factor SPT5"/>
    <property type="match status" value="1"/>
</dbReference>
<evidence type="ECO:0000256" key="6">
    <source>
        <dbReference type="ARBA" id="ARBA00023242"/>
    </source>
</evidence>
<evidence type="ECO:0000256" key="5">
    <source>
        <dbReference type="ARBA" id="ARBA00023163"/>
    </source>
</evidence>
<evidence type="ECO:0000256" key="7">
    <source>
        <dbReference type="ARBA" id="ARBA00024691"/>
    </source>
</evidence>
<dbReference type="SMART" id="SM01104">
    <property type="entry name" value="CTD"/>
    <property type="match status" value="1"/>
</dbReference>
<dbReference type="SUPFAM" id="SSF50104">
    <property type="entry name" value="Translation proteins SH3-like domain"/>
    <property type="match status" value="1"/>
</dbReference>
<dbReference type="CDD" id="cd06084">
    <property type="entry name" value="KOW_Spt5_4"/>
    <property type="match status" value="1"/>
</dbReference>
<evidence type="ECO:0000256" key="1">
    <source>
        <dbReference type="ARBA" id="ARBA00004123"/>
    </source>
</evidence>
<evidence type="ECO:0000256" key="4">
    <source>
        <dbReference type="ARBA" id="ARBA00022664"/>
    </source>
</evidence>
<proteinExistence type="inferred from homology"/>
<comment type="subcellular location">
    <subcellularLocation>
        <location evidence="1 9">Nucleus</location>
    </subcellularLocation>
</comment>
<feature type="region of interest" description="Disordered" evidence="10">
    <location>
        <begin position="1"/>
        <end position="160"/>
    </location>
</feature>
<comment type="subunit">
    <text evidence="8">Component of the SPT4-SPT5 complex. Interacts with RNA polymerase II.</text>
</comment>
<evidence type="ECO:0000313" key="13">
    <source>
        <dbReference type="Proteomes" id="UP000799302"/>
    </source>
</evidence>
<reference evidence="12" key="1">
    <citation type="journal article" date="2020" name="Stud. Mycol.">
        <title>101 Dothideomycetes genomes: a test case for predicting lifestyles and emergence of pathogens.</title>
        <authorList>
            <person name="Haridas S."/>
            <person name="Albert R."/>
            <person name="Binder M."/>
            <person name="Bloem J."/>
            <person name="Labutti K."/>
            <person name="Salamov A."/>
            <person name="Andreopoulos B."/>
            <person name="Baker S."/>
            <person name="Barry K."/>
            <person name="Bills G."/>
            <person name="Bluhm B."/>
            <person name="Cannon C."/>
            <person name="Castanera R."/>
            <person name="Culley D."/>
            <person name="Daum C."/>
            <person name="Ezra D."/>
            <person name="Gonzalez J."/>
            <person name="Henrissat B."/>
            <person name="Kuo A."/>
            <person name="Liang C."/>
            <person name="Lipzen A."/>
            <person name="Lutzoni F."/>
            <person name="Magnuson J."/>
            <person name="Mondo S."/>
            <person name="Nolan M."/>
            <person name="Ohm R."/>
            <person name="Pangilinan J."/>
            <person name="Park H.-J."/>
            <person name="Ramirez L."/>
            <person name="Alfaro M."/>
            <person name="Sun H."/>
            <person name="Tritt A."/>
            <person name="Yoshinaga Y."/>
            <person name="Zwiers L.-H."/>
            <person name="Turgeon B."/>
            <person name="Goodwin S."/>
            <person name="Spatafora J."/>
            <person name="Crous P."/>
            <person name="Grigoriev I."/>
        </authorList>
    </citation>
    <scope>NUCLEOTIDE SEQUENCE</scope>
    <source>
        <strain evidence="12">CBS 115976</strain>
    </source>
</reference>
<keyword evidence="12" id="KW-0648">Protein biosynthesis</keyword>
<feature type="compositionally biased region" description="Acidic residues" evidence="10">
    <location>
        <begin position="120"/>
        <end position="141"/>
    </location>
</feature>
<name>A0A6A6TVK1_9PEZI</name>
<dbReference type="AlphaFoldDB" id="A0A6A6TVK1"/>
<dbReference type="GO" id="GO:0003746">
    <property type="term" value="F:translation elongation factor activity"/>
    <property type="evidence" value="ECO:0007669"/>
    <property type="project" value="UniProtKB-KW"/>
</dbReference>
<feature type="domain" description="Spt5 C-terminal" evidence="11">
    <location>
        <begin position="839"/>
        <end position="965"/>
    </location>
</feature>
<dbReference type="InterPro" id="IPR057936">
    <property type="entry name" value="KOWx_Spt5"/>
</dbReference>
<dbReference type="CDD" id="cd06083">
    <property type="entry name" value="KOW_Spt5_3"/>
    <property type="match status" value="1"/>
</dbReference>
<dbReference type="GO" id="GO:0032784">
    <property type="term" value="P:regulation of DNA-templated transcription elongation"/>
    <property type="evidence" value="ECO:0007669"/>
    <property type="project" value="InterPro"/>
</dbReference>
<dbReference type="InterPro" id="IPR014722">
    <property type="entry name" value="Rib_uL2_dom2"/>
</dbReference>
<dbReference type="InterPro" id="IPR041973">
    <property type="entry name" value="KOW_Spt5_1"/>
</dbReference>
<keyword evidence="6 9" id="KW-0539">Nucleus</keyword>
<dbReference type="PANTHER" id="PTHR11125">
    <property type="entry name" value="SUPPRESSOR OF TY 5"/>
    <property type="match status" value="1"/>
</dbReference>
<evidence type="ECO:0000256" key="2">
    <source>
        <dbReference type="ARBA" id="ARBA00006956"/>
    </source>
</evidence>
<evidence type="ECO:0000256" key="3">
    <source>
        <dbReference type="ARBA" id="ARBA00020181"/>
    </source>
</evidence>
<dbReference type="InterPro" id="IPR041977">
    <property type="entry name" value="KOW_Spt5_4"/>
</dbReference>
<feature type="compositionally biased region" description="Acidic residues" evidence="10">
    <location>
        <begin position="10"/>
        <end position="20"/>
    </location>
</feature>
<evidence type="ECO:0000259" key="11">
    <source>
        <dbReference type="SMART" id="SM01104"/>
    </source>
</evidence>
<dbReference type="InterPro" id="IPR036735">
    <property type="entry name" value="NGN_dom_sf"/>
</dbReference>
<feature type="compositionally biased region" description="Low complexity" evidence="10">
    <location>
        <begin position="941"/>
        <end position="952"/>
    </location>
</feature>
<dbReference type="InterPro" id="IPR039659">
    <property type="entry name" value="SPT5"/>
</dbReference>
<evidence type="ECO:0000256" key="8">
    <source>
        <dbReference type="ARBA" id="ARBA00025870"/>
    </source>
</evidence>
<dbReference type="OrthoDB" id="28901at2759"/>
<dbReference type="Pfam" id="PF03439">
    <property type="entry name" value="Spt5-NGN"/>
    <property type="match status" value="1"/>
</dbReference>
<evidence type="ECO:0000256" key="9">
    <source>
        <dbReference type="PIRNR" id="PIRNR036945"/>
    </source>
</evidence>
<dbReference type="InterPro" id="IPR005100">
    <property type="entry name" value="NGN-domain"/>
</dbReference>
<keyword evidence="13" id="KW-1185">Reference proteome</keyword>
<dbReference type="Pfam" id="PF23037">
    <property type="entry name" value="KOWx_SPT5"/>
    <property type="match status" value="1"/>
</dbReference>
<dbReference type="InterPro" id="IPR039385">
    <property type="entry name" value="NGN_Euk"/>
</dbReference>
<dbReference type="Gene3D" id="2.30.30.30">
    <property type="match status" value="2"/>
</dbReference>